<protein>
    <submittedName>
        <fullName evidence="2">Uncharacterized protein</fullName>
    </submittedName>
</protein>
<comment type="caution">
    <text evidence="2">The sequence shown here is derived from an EMBL/GenBank/DDBJ whole genome shotgun (WGS) entry which is preliminary data.</text>
</comment>
<dbReference type="EMBL" id="VDEP01000114">
    <property type="protein sequence ID" value="KAA1130046.1"/>
    <property type="molecule type" value="Genomic_DNA"/>
</dbReference>
<dbReference type="Proteomes" id="UP000325313">
    <property type="component" value="Unassembled WGS sequence"/>
</dbReference>
<sequence length="64" mass="6965">MMIEYRSRKVLLQIRAPVLIGGIGATTDNHQQGHIDESCNSSSSASSDYAIPSHPQSSTPWLHS</sequence>
<feature type="compositionally biased region" description="Polar residues" evidence="1">
    <location>
        <begin position="54"/>
        <end position="64"/>
    </location>
</feature>
<proteinExistence type="predicted"/>
<gene>
    <name evidence="2" type="ORF">PGTUg99_011818</name>
</gene>
<name>A0A5B0RVN5_PUCGR</name>
<feature type="region of interest" description="Disordered" evidence="1">
    <location>
        <begin position="25"/>
        <end position="64"/>
    </location>
</feature>
<evidence type="ECO:0000313" key="2">
    <source>
        <dbReference type="EMBL" id="KAA1130046.1"/>
    </source>
</evidence>
<feature type="compositionally biased region" description="Low complexity" evidence="1">
    <location>
        <begin position="38"/>
        <end position="47"/>
    </location>
</feature>
<organism evidence="2 3">
    <name type="scientific">Puccinia graminis f. sp. tritici</name>
    <dbReference type="NCBI Taxonomy" id="56615"/>
    <lineage>
        <taxon>Eukaryota</taxon>
        <taxon>Fungi</taxon>
        <taxon>Dikarya</taxon>
        <taxon>Basidiomycota</taxon>
        <taxon>Pucciniomycotina</taxon>
        <taxon>Pucciniomycetes</taxon>
        <taxon>Pucciniales</taxon>
        <taxon>Pucciniaceae</taxon>
        <taxon>Puccinia</taxon>
    </lineage>
</organism>
<evidence type="ECO:0000313" key="3">
    <source>
        <dbReference type="Proteomes" id="UP000325313"/>
    </source>
</evidence>
<accession>A0A5B0RVN5</accession>
<evidence type="ECO:0000256" key="1">
    <source>
        <dbReference type="SAM" id="MobiDB-lite"/>
    </source>
</evidence>
<reference evidence="2 3" key="1">
    <citation type="submission" date="2019-05" db="EMBL/GenBank/DDBJ databases">
        <title>Emergence of the Ug99 lineage of the wheat stem rust pathogen through somatic hybridization.</title>
        <authorList>
            <person name="Li F."/>
            <person name="Upadhyaya N.M."/>
            <person name="Sperschneider J."/>
            <person name="Matny O."/>
            <person name="Nguyen-Phuc H."/>
            <person name="Mago R."/>
            <person name="Raley C."/>
            <person name="Miller M.E."/>
            <person name="Silverstein K.A.T."/>
            <person name="Henningsen E."/>
            <person name="Hirsch C.D."/>
            <person name="Visser B."/>
            <person name="Pretorius Z.A."/>
            <person name="Steffenson B.J."/>
            <person name="Schwessinger B."/>
            <person name="Dodds P.N."/>
            <person name="Figueroa M."/>
        </authorList>
    </citation>
    <scope>NUCLEOTIDE SEQUENCE [LARGE SCALE GENOMIC DNA]</scope>
    <source>
        <strain evidence="2 3">Ug99</strain>
    </source>
</reference>
<dbReference type="AlphaFoldDB" id="A0A5B0RVN5"/>